<proteinExistence type="predicted"/>
<dbReference type="AlphaFoldDB" id="A0A9W6J3W6"/>
<evidence type="ECO:0000313" key="2">
    <source>
        <dbReference type="EMBL" id="GLK69303.1"/>
    </source>
</evidence>
<name>A0A9W6J3W6_9HYPH</name>
<keyword evidence="1" id="KW-1133">Transmembrane helix</keyword>
<dbReference type="Proteomes" id="UP001143372">
    <property type="component" value="Unassembled WGS sequence"/>
</dbReference>
<keyword evidence="1" id="KW-0472">Membrane</keyword>
<evidence type="ECO:0000313" key="3">
    <source>
        <dbReference type="Proteomes" id="UP001143372"/>
    </source>
</evidence>
<reference evidence="2" key="1">
    <citation type="journal article" date="2014" name="Int. J. Syst. Evol. Microbiol.">
        <title>Complete genome sequence of Corynebacterium casei LMG S-19264T (=DSM 44701T), isolated from a smear-ripened cheese.</title>
        <authorList>
            <consortium name="US DOE Joint Genome Institute (JGI-PGF)"/>
            <person name="Walter F."/>
            <person name="Albersmeier A."/>
            <person name="Kalinowski J."/>
            <person name="Ruckert C."/>
        </authorList>
    </citation>
    <scope>NUCLEOTIDE SEQUENCE</scope>
    <source>
        <strain evidence="2">VKM B-2347</strain>
    </source>
</reference>
<reference evidence="2" key="2">
    <citation type="submission" date="2023-01" db="EMBL/GenBank/DDBJ databases">
        <authorList>
            <person name="Sun Q."/>
            <person name="Evtushenko L."/>
        </authorList>
    </citation>
    <scope>NUCLEOTIDE SEQUENCE</scope>
    <source>
        <strain evidence="2">VKM B-2347</strain>
    </source>
</reference>
<keyword evidence="3" id="KW-1185">Reference proteome</keyword>
<feature type="transmembrane region" description="Helical" evidence="1">
    <location>
        <begin position="12"/>
        <end position="36"/>
    </location>
</feature>
<protein>
    <submittedName>
        <fullName evidence="2">Uncharacterized protein</fullName>
    </submittedName>
</protein>
<accession>A0A9W6J3W6</accession>
<organism evidence="2 3">
    <name type="scientific">Hansschlegelia plantiphila</name>
    <dbReference type="NCBI Taxonomy" id="374655"/>
    <lineage>
        <taxon>Bacteria</taxon>
        <taxon>Pseudomonadati</taxon>
        <taxon>Pseudomonadota</taxon>
        <taxon>Alphaproteobacteria</taxon>
        <taxon>Hyphomicrobiales</taxon>
        <taxon>Methylopilaceae</taxon>
        <taxon>Hansschlegelia</taxon>
    </lineage>
</organism>
<evidence type="ECO:0000256" key="1">
    <source>
        <dbReference type="SAM" id="Phobius"/>
    </source>
</evidence>
<dbReference type="EMBL" id="BSFI01000021">
    <property type="protein sequence ID" value="GLK69303.1"/>
    <property type="molecule type" value="Genomic_DNA"/>
</dbReference>
<sequence>MPIYRLEKGVTLVGMLELFIIMAFGVALATFVITRLNSGLSRAERKRLSS</sequence>
<keyword evidence="1" id="KW-0812">Transmembrane</keyword>
<gene>
    <name evidence="2" type="ORF">GCM10008179_29410</name>
</gene>
<comment type="caution">
    <text evidence="2">The sequence shown here is derived from an EMBL/GenBank/DDBJ whole genome shotgun (WGS) entry which is preliminary data.</text>
</comment>